<sequence>MTPALIAGAGAAVLGVGALALWPSAGDAREEGRQLYLDNCASCHGADLEGQPDWRRPGPSGHLPALPHDETGHTWHHPDRILREIILRGSAEVVGNGYESDMPGFEDLLGEREVTAILDYLKSEWPERERSHQARVTAADMAGD</sequence>
<dbReference type="RefSeq" id="WP_253334688.1">
    <property type="nucleotide sequence ID" value="NZ_JAMYXC010000274.1"/>
</dbReference>
<evidence type="ECO:0000256" key="4">
    <source>
        <dbReference type="PROSITE-ProRule" id="PRU00433"/>
    </source>
</evidence>
<keyword evidence="1 4" id="KW-0349">Heme</keyword>
<evidence type="ECO:0000256" key="1">
    <source>
        <dbReference type="ARBA" id="ARBA00022617"/>
    </source>
</evidence>
<dbReference type="PANTHER" id="PTHR35008:SF4">
    <property type="entry name" value="BLL4482 PROTEIN"/>
    <property type="match status" value="1"/>
</dbReference>
<organism evidence="6 7">
    <name type="scientific">Limimaricola litoreus</name>
    <dbReference type="NCBI Taxonomy" id="2955316"/>
    <lineage>
        <taxon>Bacteria</taxon>
        <taxon>Pseudomonadati</taxon>
        <taxon>Pseudomonadota</taxon>
        <taxon>Alphaproteobacteria</taxon>
        <taxon>Rhodobacterales</taxon>
        <taxon>Paracoccaceae</taxon>
        <taxon>Limimaricola</taxon>
    </lineage>
</organism>
<gene>
    <name evidence="6" type="ORF">NHG85_17065</name>
</gene>
<comment type="caution">
    <text evidence="6">The sequence shown here is derived from an EMBL/GenBank/DDBJ whole genome shotgun (WGS) entry which is preliminary data.</text>
</comment>
<feature type="domain" description="Cytochrome c" evidence="5">
    <location>
        <begin position="27"/>
        <end position="125"/>
    </location>
</feature>
<evidence type="ECO:0000256" key="2">
    <source>
        <dbReference type="ARBA" id="ARBA00022723"/>
    </source>
</evidence>
<name>A0A9X2JPP2_9RHOB</name>
<evidence type="ECO:0000313" key="7">
    <source>
        <dbReference type="Proteomes" id="UP001139477"/>
    </source>
</evidence>
<dbReference type="InterPro" id="IPR009056">
    <property type="entry name" value="Cyt_c-like_dom"/>
</dbReference>
<dbReference type="Gene3D" id="1.10.760.10">
    <property type="entry name" value="Cytochrome c-like domain"/>
    <property type="match status" value="1"/>
</dbReference>
<evidence type="ECO:0000256" key="3">
    <source>
        <dbReference type="ARBA" id="ARBA00023004"/>
    </source>
</evidence>
<keyword evidence="3 4" id="KW-0408">Iron</keyword>
<keyword evidence="2 4" id="KW-0479">Metal-binding</keyword>
<dbReference type="EMBL" id="JAMYXC010000274">
    <property type="protein sequence ID" value="MCP1170217.1"/>
    <property type="molecule type" value="Genomic_DNA"/>
</dbReference>
<dbReference type="Pfam" id="PF00034">
    <property type="entry name" value="Cytochrom_C"/>
    <property type="match status" value="1"/>
</dbReference>
<dbReference type="InterPro" id="IPR036909">
    <property type="entry name" value="Cyt_c-like_dom_sf"/>
</dbReference>
<accession>A0A9X2JPP2</accession>
<dbReference type="GO" id="GO:0046872">
    <property type="term" value="F:metal ion binding"/>
    <property type="evidence" value="ECO:0007669"/>
    <property type="project" value="UniProtKB-KW"/>
</dbReference>
<dbReference type="PANTHER" id="PTHR35008">
    <property type="entry name" value="BLL4482 PROTEIN-RELATED"/>
    <property type="match status" value="1"/>
</dbReference>
<dbReference type="InterPro" id="IPR051459">
    <property type="entry name" value="Cytochrome_c-type_DH"/>
</dbReference>
<proteinExistence type="predicted"/>
<keyword evidence="7" id="KW-1185">Reference proteome</keyword>
<evidence type="ECO:0000259" key="5">
    <source>
        <dbReference type="PROSITE" id="PS51007"/>
    </source>
</evidence>
<protein>
    <submittedName>
        <fullName evidence="6">Cytochrome c</fullName>
    </submittedName>
</protein>
<reference evidence="6" key="1">
    <citation type="submission" date="2022-06" db="EMBL/GenBank/DDBJ databases">
        <title>Limimaricola sediminis sp. nov., isolated from an intertidal sediment.</title>
        <authorList>
            <person name="Shao X."/>
        </authorList>
    </citation>
    <scope>NUCLEOTIDE SEQUENCE</scope>
    <source>
        <strain evidence="6">ASW11-118</strain>
    </source>
</reference>
<dbReference type="Proteomes" id="UP001139477">
    <property type="component" value="Unassembled WGS sequence"/>
</dbReference>
<evidence type="ECO:0000313" key="6">
    <source>
        <dbReference type="EMBL" id="MCP1170217.1"/>
    </source>
</evidence>
<dbReference type="GO" id="GO:0020037">
    <property type="term" value="F:heme binding"/>
    <property type="evidence" value="ECO:0007669"/>
    <property type="project" value="InterPro"/>
</dbReference>
<dbReference type="PROSITE" id="PS51007">
    <property type="entry name" value="CYTC"/>
    <property type="match status" value="1"/>
</dbReference>
<dbReference type="SUPFAM" id="SSF46626">
    <property type="entry name" value="Cytochrome c"/>
    <property type="match status" value="1"/>
</dbReference>
<dbReference type="AlphaFoldDB" id="A0A9X2JPP2"/>
<dbReference type="GO" id="GO:0009055">
    <property type="term" value="F:electron transfer activity"/>
    <property type="evidence" value="ECO:0007669"/>
    <property type="project" value="InterPro"/>
</dbReference>